<reference evidence="2 3" key="1">
    <citation type="submission" date="2017-02" db="EMBL/GenBank/DDBJ databases">
        <authorList>
            <person name="Peterson S.W."/>
        </authorList>
    </citation>
    <scope>NUCLEOTIDE SEQUENCE [LARGE SCALE GENOMIC DNA]</scope>
    <source>
        <strain evidence="2 3">ATCC 49788</strain>
    </source>
</reference>
<dbReference type="AlphaFoldDB" id="A0A1T4Y1Z7"/>
<dbReference type="EMBL" id="FUYB01000030">
    <property type="protein sequence ID" value="SKA95351.1"/>
    <property type="molecule type" value="Genomic_DNA"/>
</dbReference>
<protein>
    <recommendedName>
        <fullName evidence="4">DUF1820 family protein</fullName>
    </recommendedName>
</protein>
<dbReference type="RefSeq" id="WP_078924188.1">
    <property type="nucleotide sequence ID" value="NZ_FUYB01000030.1"/>
</dbReference>
<dbReference type="InterPro" id="IPR014949">
    <property type="entry name" value="DUF1820"/>
</dbReference>
<gene>
    <name evidence="2" type="ORF">SAMN02745130_03759</name>
</gene>
<organism evidence="2 3">
    <name type="scientific">Thiothrix eikelboomii</name>
    <dbReference type="NCBI Taxonomy" id="92487"/>
    <lineage>
        <taxon>Bacteria</taxon>
        <taxon>Pseudomonadati</taxon>
        <taxon>Pseudomonadota</taxon>
        <taxon>Gammaproteobacteria</taxon>
        <taxon>Thiotrichales</taxon>
        <taxon>Thiotrichaceae</taxon>
        <taxon>Thiothrix</taxon>
    </lineage>
</organism>
<evidence type="ECO:0000256" key="1">
    <source>
        <dbReference type="SAM" id="MobiDB-lite"/>
    </source>
</evidence>
<sequence length="113" mass="12593">MSNSRIYRISFANHNKIYEVFAKQVYESDLYGFIAIEELVFGSQSELVIDPAEEKLKSEFAAVSRTFIPLHAIIRIDEVEKPGVSKIHALDGGKTSNVSPFARPRSSGDKSSD</sequence>
<dbReference type="Proteomes" id="UP000190460">
    <property type="component" value="Unassembled WGS sequence"/>
</dbReference>
<accession>A0A1T4Y1Z7</accession>
<proteinExistence type="predicted"/>
<evidence type="ECO:0000313" key="2">
    <source>
        <dbReference type="EMBL" id="SKA95351.1"/>
    </source>
</evidence>
<dbReference type="OrthoDB" id="5641137at2"/>
<name>A0A1T4Y1Z7_9GAMM</name>
<feature type="region of interest" description="Disordered" evidence="1">
    <location>
        <begin position="88"/>
        <end position="113"/>
    </location>
</feature>
<dbReference type="STRING" id="92487.SAMN02745130_03759"/>
<keyword evidence="3" id="KW-1185">Reference proteome</keyword>
<dbReference type="Pfam" id="PF08850">
    <property type="entry name" value="DUF1820"/>
    <property type="match status" value="1"/>
</dbReference>
<evidence type="ECO:0008006" key="4">
    <source>
        <dbReference type="Google" id="ProtNLM"/>
    </source>
</evidence>
<evidence type="ECO:0000313" key="3">
    <source>
        <dbReference type="Proteomes" id="UP000190460"/>
    </source>
</evidence>